<sequence>MPETESALYGALMTLRSMSPTTVVQATATSDSLHKPKAARMDEWSQLPLRDWSQMYRWQVAMGDQFTIEQLQGIPFTNSSGGGHSMPISPVANNTHGSQGDGEASGSPAIYAWQPREDIRVESPYEIHVRRPGTMSSPDQV</sequence>
<gene>
    <name evidence="2" type="ORF">N7498_003203</name>
</gene>
<dbReference type="EMBL" id="JAPQKR010000008">
    <property type="protein sequence ID" value="KAJ5211557.1"/>
    <property type="molecule type" value="Genomic_DNA"/>
</dbReference>
<keyword evidence="3" id="KW-1185">Reference proteome</keyword>
<reference evidence="2" key="1">
    <citation type="submission" date="2022-12" db="EMBL/GenBank/DDBJ databases">
        <authorList>
            <person name="Petersen C."/>
        </authorList>
    </citation>
    <scope>NUCLEOTIDE SEQUENCE</scope>
    <source>
        <strain evidence="2">IBT 15544</strain>
    </source>
</reference>
<reference evidence="2" key="2">
    <citation type="journal article" date="2023" name="IMA Fungus">
        <title>Comparative genomic study of the Penicillium genus elucidates a diverse pangenome and 15 lateral gene transfer events.</title>
        <authorList>
            <person name="Petersen C."/>
            <person name="Sorensen T."/>
            <person name="Nielsen M.R."/>
            <person name="Sondergaard T.E."/>
            <person name="Sorensen J.L."/>
            <person name="Fitzpatrick D.A."/>
            <person name="Frisvad J.C."/>
            <person name="Nielsen K.L."/>
        </authorList>
    </citation>
    <scope>NUCLEOTIDE SEQUENCE</scope>
    <source>
        <strain evidence="2">IBT 15544</strain>
    </source>
</reference>
<accession>A0A9W9N1P5</accession>
<dbReference type="AlphaFoldDB" id="A0A9W9N1P5"/>
<proteinExistence type="predicted"/>
<dbReference type="GeneID" id="83177566"/>
<evidence type="ECO:0000256" key="1">
    <source>
        <dbReference type="SAM" id="MobiDB-lite"/>
    </source>
</evidence>
<protein>
    <submittedName>
        <fullName evidence="2">Uncharacterized protein</fullName>
    </submittedName>
</protein>
<dbReference type="Proteomes" id="UP001150904">
    <property type="component" value="Unassembled WGS sequence"/>
</dbReference>
<feature type="region of interest" description="Disordered" evidence="1">
    <location>
        <begin position="77"/>
        <end position="115"/>
    </location>
</feature>
<comment type="caution">
    <text evidence="2">The sequence shown here is derived from an EMBL/GenBank/DDBJ whole genome shotgun (WGS) entry which is preliminary data.</text>
</comment>
<evidence type="ECO:0000313" key="2">
    <source>
        <dbReference type="EMBL" id="KAJ5211557.1"/>
    </source>
</evidence>
<dbReference type="RefSeq" id="XP_058309727.1">
    <property type="nucleotide sequence ID" value="XM_058450265.1"/>
</dbReference>
<name>A0A9W9N1P5_9EURO</name>
<evidence type="ECO:0000313" key="3">
    <source>
        <dbReference type="Proteomes" id="UP001150904"/>
    </source>
</evidence>
<dbReference type="OrthoDB" id="3862662at2759"/>
<organism evidence="2 3">
    <name type="scientific">Penicillium cinerascens</name>
    <dbReference type="NCBI Taxonomy" id="70096"/>
    <lineage>
        <taxon>Eukaryota</taxon>
        <taxon>Fungi</taxon>
        <taxon>Dikarya</taxon>
        <taxon>Ascomycota</taxon>
        <taxon>Pezizomycotina</taxon>
        <taxon>Eurotiomycetes</taxon>
        <taxon>Eurotiomycetidae</taxon>
        <taxon>Eurotiales</taxon>
        <taxon>Aspergillaceae</taxon>
        <taxon>Penicillium</taxon>
    </lineage>
</organism>